<feature type="region of interest" description="Disordered" evidence="1">
    <location>
        <begin position="1"/>
        <end position="68"/>
    </location>
</feature>
<keyword evidence="3" id="KW-1185">Reference proteome</keyword>
<dbReference type="Proteomes" id="UP000030653">
    <property type="component" value="Unassembled WGS sequence"/>
</dbReference>
<evidence type="ECO:0000256" key="1">
    <source>
        <dbReference type="SAM" id="MobiDB-lite"/>
    </source>
</evidence>
<evidence type="ECO:0000313" key="3">
    <source>
        <dbReference type="Proteomes" id="UP000030653"/>
    </source>
</evidence>
<dbReference type="EMBL" id="JH795872">
    <property type="protein sequence ID" value="EJT98568.1"/>
    <property type="molecule type" value="Genomic_DNA"/>
</dbReference>
<dbReference type="GeneID" id="63685638"/>
<organism evidence="2 3">
    <name type="scientific">Dacryopinax primogenitus (strain DJM 731)</name>
    <name type="common">Brown rot fungus</name>
    <dbReference type="NCBI Taxonomy" id="1858805"/>
    <lineage>
        <taxon>Eukaryota</taxon>
        <taxon>Fungi</taxon>
        <taxon>Dikarya</taxon>
        <taxon>Basidiomycota</taxon>
        <taxon>Agaricomycotina</taxon>
        <taxon>Dacrymycetes</taxon>
        <taxon>Dacrymycetales</taxon>
        <taxon>Dacrymycetaceae</taxon>
        <taxon>Dacryopinax</taxon>
    </lineage>
</organism>
<protein>
    <submittedName>
        <fullName evidence="2">Uncharacterized protein</fullName>
    </submittedName>
</protein>
<feature type="compositionally biased region" description="Low complexity" evidence="1">
    <location>
        <begin position="1"/>
        <end position="16"/>
    </location>
</feature>
<feature type="compositionally biased region" description="Polar residues" evidence="1">
    <location>
        <begin position="17"/>
        <end position="28"/>
    </location>
</feature>
<accession>M5FS15</accession>
<dbReference type="RefSeq" id="XP_040625466.1">
    <property type="nucleotide sequence ID" value="XM_040770576.1"/>
</dbReference>
<evidence type="ECO:0000313" key="2">
    <source>
        <dbReference type="EMBL" id="EJT98568.1"/>
    </source>
</evidence>
<reference evidence="2 3" key="1">
    <citation type="journal article" date="2012" name="Science">
        <title>The Paleozoic origin of enzymatic lignin decomposition reconstructed from 31 fungal genomes.</title>
        <authorList>
            <person name="Floudas D."/>
            <person name="Binder M."/>
            <person name="Riley R."/>
            <person name="Barry K."/>
            <person name="Blanchette R.A."/>
            <person name="Henrissat B."/>
            <person name="Martinez A.T."/>
            <person name="Otillar R."/>
            <person name="Spatafora J.W."/>
            <person name="Yadav J.S."/>
            <person name="Aerts A."/>
            <person name="Benoit I."/>
            <person name="Boyd A."/>
            <person name="Carlson A."/>
            <person name="Copeland A."/>
            <person name="Coutinho P.M."/>
            <person name="de Vries R.P."/>
            <person name="Ferreira P."/>
            <person name="Findley K."/>
            <person name="Foster B."/>
            <person name="Gaskell J."/>
            <person name="Glotzer D."/>
            <person name="Gorecki P."/>
            <person name="Heitman J."/>
            <person name="Hesse C."/>
            <person name="Hori C."/>
            <person name="Igarashi K."/>
            <person name="Jurgens J.A."/>
            <person name="Kallen N."/>
            <person name="Kersten P."/>
            <person name="Kohler A."/>
            <person name="Kuees U."/>
            <person name="Kumar T.K.A."/>
            <person name="Kuo A."/>
            <person name="LaButti K."/>
            <person name="Larrondo L.F."/>
            <person name="Lindquist E."/>
            <person name="Ling A."/>
            <person name="Lombard V."/>
            <person name="Lucas S."/>
            <person name="Lundell T."/>
            <person name="Martin R."/>
            <person name="McLaughlin D.J."/>
            <person name="Morgenstern I."/>
            <person name="Morin E."/>
            <person name="Murat C."/>
            <person name="Nagy L.G."/>
            <person name="Nolan M."/>
            <person name="Ohm R.A."/>
            <person name="Patyshakuliyeva A."/>
            <person name="Rokas A."/>
            <person name="Ruiz-Duenas F.J."/>
            <person name="Sabat G."/>
            <person name="Salamov A."/>
            <person name="Samejima M."/>
            <person name="Schmutz J."/>
            <person name="Slot J.C."/>
            <person name="St John F."/>
            <person name="Stenlid J."/>
            <person name="Sun H."/>
            <person name="Sun S."/>
            <person name="Syed K."/>
            <person name="Tsang A."/>
            <person name="Wiebenga A."/>
            <person name="Young D."/>
            <person name="Pisabarro A."/>
            <person name="Eastwood D.C."/>
            <person name="Martin F."/>
            <person name="Cullen D."/>
            <person name="Grigoriev I.V."/>
            <person name="Hibbett D.S."/>
        </authorList>
    </citation>
    <scope>NUCLEOTIDE SEQUENCE [LARGE SCALE GENOMIC DNA]</scope>
    <source>
        <strain evidence="2 3">DJM-731 SS1</strain>
    </source>
</reference>
<proteinExistence type="predicted"/>
<gene>
    <name evidence="2" type="ORF">DACRYDRAFT_118410</name>
</gene>
<sequence length="93" mass="10092">MNSPESSSSSRSPSPSAANQLQFDTSAATRKRRAGHGSPPPPRRRRNGEGTSRTGPPGETARERETEKIIDGELMVKLNQALGDPFAIDYNKK</sequence>
<dbReference type="HOGENOM" id="CLU_2399634_0_0_1"/>
<dbReference type="AlphaFoldDB" id="M5FS15"/>
<name>M5FS15_DACPD</name>